<dbReference type="Pfam" id="PF02954">
    <property type="entry name" value="HTH_8"/>
    <property type="match status" value="1"/>
</dbReference>
<accession>A0A853IZ35</accession>
<dbReference type="GO" id="GO:0043565">
    <property type="term" value="F:sequence-specific DNA binding"/>
    <property type="evidence" value="ECO:0007669"/>
    <property type="project" value="InterPro"/>
</dbReference>
<dbReference type="Gene3D" id="1.10.10.60">
    <property type="entry name" value="Homeodomain-like"/>
    <property type="match status" value="1"/>
</dbReference>
<evidence type="ECO:0000259" key="1">
    <source>
        <dbReference type="Pfam" id="PF01590"/>
    </source>
</evidence>
<dbReference type="InterPro" id="IPR029016">
    <property type="entry name" value="GAF-like_dom_sf"/>
</dbReference>
<dbReference type="AlphaFoldDB" id="A0A853IZ35"/>
<dbReference type="EMBL" id="JACCKX010000001">
    <property type="protein sequence ID" value="NZA03193.1"/>
    <property type="molecule type" value="Genomic_DNA"/>
</dbReference>
<organism evidence="3 4">
    <name type="scientific">Ottowia beijingensis</name>
    <dbReference type="NCBI Taxonomy" id="1207057"/>
    <lineage>
        <taxon>Bacteria</taxon>
        <taxon>Pseudomonadati</taxon>
        <taxon>Pseudomonadota</taxon>
        <taxon>Betaproteobacteria</taxon>
        <taxon>Burkholderiales</taxon>
        <taxon>Comamonadaceae</taxon>
        <taxon>Ottowia</taxon>
    </lineage>
</organism>
<comment type="caution">
    <text evidence="3">The sequence shown here is derived from an EMBL/GenBank/DDBJ whole genome shotgun (WGS) entry which is preliminary data.</text>
</comment>
<evidence type="ECO:0000259" key="2">
    <source>
        <dbReference type="Pfam" id="PF02954"/>
    </source>
</evidence>
<dbReference type="PRINTS" id="PR01590">
    <property type="entry name" value="HTHFIS"/>
</dbReference>
<reference evidence="3 4" key="1">
    <citation type="submission" date="2020-07" db="EMBL/GenBank/DDBJ databases">
        <authorList>
            <person name="Maaloum M."/>
        </authorList>
    </citation>
    <scope>NUCLEOTIDE SEQUENCE [LARGE SCALE GENOMIC DNA]</scope>
    <source>
        <strain evidence="3 4">GCS-AN-3</strain>
    </source>
</reference>
<evidence type="ECO:0000313" key="4">
    <source>
        <dbReference type="Proteomes" id="UP000589716"/>
    </source>
</evidence>
<dbReference type="InterPro" id="IPR003018">
    <property type="entry name" value="GAF"/>
</dbReference>
<gene>
    <name evidence="3" type="ORF">H0I39_18395</name>
</gene>
<dbReference type="SUPFAM" id="SSF46689">
    <property type="entry name" value="Homeodomain-like"/>
    <property type="match status" value="1"/>
</dbReference>
<dbReference type="Gene3D" id="3.30.450.40">
    <property type="match status" value="1"/>
</dbReference>
<dbReference type="Pfam" id="PF01590">
    <property type="entry name" value="GAF"/>
    <property type="match status" value="1"/>
</dbReference>
<dbReference type="Proteomes" id="UP000589716">
    <property type="component" value="Unassembled WGS sequence"/>
</dbReference>
<protein>
    <submittedName>
        <fullName evidence="3">Histidine kinase</fullName>
    </submittedName>
</protein>
<keyword evidence="4" id="KW-1185">Reference proteome</keyword>
<dbReference type="RefSeq" id="WP_180551437.1">
    <property type="nucleotide sequence ID" value="NZ_DAIPTI010000032.1"/>
</dbReference>
<dbReference type="InterPro" id="IPR002197">
    <property type="entry name" value="HTH_Fis"/>
</dbReference>
<feature type="domain" description="DNA binding HTH" evidence="2">
    <location>
        <begin position="325"/>
        <end position="363"/>
    </location>
</feature>
<dbReference type="InterPro" id="IPR009057">
    <property type="entry name" value="Homeodomain-like_sf"/>
</dbReference>
<evidence type="ECO:0000313" key="3">
    <source>
        <dbReference type="EMBL" id="NZA03193.1"/>
    </source>
</evidence>
<dbReference type="GO" id="GO:0016301">
    <property type="term" value="F:kinase activity"/>
    <property type="evidence" value="ECO:0007669"/>
    <property type="project" value="UniProtKB-KW"/>
</dbReference>
<keyword evidence="3" id="KW-0808">Transferase</keyword>
<name>A0A853IZ35_9BURK</name>
<keyword evidence="3" id="KW-0418">Kinase</keyword>
<feature type="domain" description="GAF" evidence="1">
    <location>
        <begin position="81"/>
        <end position="210"/>
    </location>
</feature>
<proteinExistence type="predicted"/>
<sequence length="373" mass="39906">MKPRDRLQQIEQTRRALLTSDVPPDQLLHAAWNDRAWLLRSWQRCLAQGQRPEQPVSFDAVPAAARQRADEAHRSLLAAARPEMQRLARAVAPIRYFAILTDAAGAVIDTAGAIDRRDRRAEAIARVGVDLSERSIGTSAIGAALGEQQPVWLHRGEHFFRDTSVYSCAGAPLTGPKGQCLGMLDLTGIEAPERPELQHLVARSARAIEDALLHATPHALRLHLAWGEALPGETAHAVLCLDAGGAVLGANSAARQMLPALAGLAHGGVHAGDLFALPWQHLFDLAGRDAPSLVPLWSGLRIAVQAVRPGAPAASPAPATPRLPLKALEERLIQQAVRDASGNVAEAARALGLSRATLYRRLAATRGASVARR</sequence>